<dbReference type="EMBL" id="BMQL01000028">
    <property type="protein sequence ID" value="GGR22336.1"/>
    <property type="molecule type" value="Genomic_DNA"/>
</dbReference>
<dbReference type="RefSeq" id="WP_189092087.1">
    <property type="nucleotide sequence ID" value="NZ_BMQL01000028.1"/>
</dbReference>
<dbReference type="InterPro" id="IPR024532">
    <property type="entry name" value="DUF3830"/>
</dbReference>
<dbReference type="AlphaFoldDB" id="A0A918CGZ6"/>
<dbReference type="Gene3D" id="2.40.100.20">
    <property type="match status" value="1"/>
</dbReference>
<dbReference type="Proteomes" id="UP000603865">
    <property type="component" value="Unassembled WGS sequence"/>
</dbReference>
<evidence type="ECO:0000313" key="1">
    <source>
        <dbReference type="EMBL" id="GGR22336.1"/>
    </source>
</evidence>
<organism evidence="1 2">
    <name type="scientific">Deinococcus ruber</name>
    <dbReference type="NCBI Taxonomy" id="1848197"/>
    <lineage>
        <taxon>Bacteria</taxon>
        <taxon>Thermotogati</taxon>
        <taxon>Deinococcota</taxon>
        <taxon>Deinococci</taxon>
        <taxon>Deinococcales</taxon>
        <taxon>Deinococcaceae</taxon>
        <taxon>Deinococcus</taxon>
    </lineage>
</organism>
<proteinExistence type="predicted"/>
<name>A0A918CGZ6_9DEIO</name>
<evidence type="ECO:0000313" key="2">
    <source>
        <dbReference type="Proteomes" id="UP000603865"/>
    </source>
</evidence>
<accession>A0A918CGZ6</accession>
<protein>
    <recommendedName>
        <fullName evidence="3">DUF3830 domain-containing protein</fullName>
    </recommendedName>
</protein>
<reference evidence="1" key="1">
    <citation type="journal article" date="2014" name="Int. J. Syst. Evol. Microbiol.">
        <title>Complete genome sequence of Corynebacterium casei LMG S-19264T (=DSM 44701T), isolated from a smear-ripened cheese.</title>
        <authorList>
            <consortium name="US DOE Joint Genome Institute (JGI-PGF)"/>
            <person name="Walter F."/>
            <person name="Albersmeier A."/>
            <person name="Kalinowski J."/>
            <person name="Ruckert C."/>
        </authorList>
    </citation>
    <scope>NUCLEOTIDE SEQUENCE</scope>
    <source>
        <strain evidence="1">JCM 31311</strain>
    </source>
</reference>
<reference evidence="1" key="2">
    <citation type="submission" date="2020-09" db="EMBL/GenBank/DDBJ databases">
        <authorList>
            <person name="Sun Q."/>
            <person name="Ohkuma M."/>
        </authorList>
    </citation>
    <scope>NUCLEOTIDE SEQUENCE</scope>
    <source>
        <strain evidence="1">JCM 31311</strain>
    </source>
</reference>
<evidence type="ECO:0008006" key="3">
    <source>
        <dbReference type="Google" id="ProtNLM"/>
    </source>
</evidence>
<dbReference type="Pfam" id="PF12903">
    <property type="entry name" value="DUF3830"/>
    <property type="match status" value="1"/>
</dbReference>
<keyword evidence="2" id="KW-1185">Reference proteome</keyword>
<gene>
    <name evidence="1" type="ORF">GCM10008957_38010</name>
</gene>
<sequence>MLVFEFASAELHARLDTELAPATCAALTEALRTPVTVRVRHAMFTGPEMSMQLPAAQHSALLAVPPEAAIIMPTEGQVLFTPLAAHVWPGSREAILDIGIYYGPYGRTFFPSGWLAGNAFARIIPEHHQQMKELGRSLIEHGAQDVTLRIA</sequence>
<comment type="caution">
    <text evidence="1">The sequence shown here is derived from an EMBL/GenBank/DDBJ whole genome shotgun (WGS) entry which is preliminary data.</text>
</comment>